<dbReference type="Pfam" id="PF15253">
    <property type="entry name" value="STIL_N"/>
    <property type="match status" value="1"/>
</dbReference>
<comment type="caution">
    <text evidence="3">The sequence shown here is derived from an EMBL/GenBank/DDBJ whole genome shotgun (WGS) entry which is preliminary data.</text>
</comment>
<evidence type="ECO:0000313" key="4">
    <source>
        <dbReference type="Proteomes" id="UP000728185"/>
    </source>
</evidence>
<dbReference type="GO" id="GO:0007224">
    <property type="term" value="P:smoothened signaling pathway"/>
    <property type="evidence" value="ECO:0007669"/>
    <property type="project" value="TreeGrafter"/>
</dbReference>
<dbReference type="Proteomes" id="UP000728185">
    <property type="component" value="Unassembled WGS sequence"/>
</dbReference>
<proteinExistence type="predicted"/>
<feature type="compositionally biased region" description="Polar residues" evidence="1">
    <location>
        <begin position="962"/>
        <end position="979"/>
    </location>
</feature>
<feature type="compositionally biased region" description="Polar residues" evidence="1">
    <location>
        <begin position="378"/>
        <end position="392"/>
    </location>
</feature>
<keyword evidence="4" id="KW-1185">Reference proteome</keyword>
<name>A0A8E0VG60_9TREM</name>
<feature type="compositionally biased region" description="Polar residues" evidence="1">
    <location>
        <begin position="356"/>
        <end position="369"/>
    </location>
</feature>
<dbReference type="InterPro" id="IPR057731">
    <property type="entry name" value="STIL_N"/>
</dbReference>
<dbReference type="EMBL" id="LUCM01008885">
    <property type="protein sequence ID" value="KAA0187751.1"/>
    <property type="molecule type" value="Genomic_DNA"/>
</dbReference>
<organism evidence="3 4">
    <name type="scientific">Fasciolopsis buskii</name>
    <dbReference type="NCBI Taxonomy" id="27845"/>
    <lineage>
        <taxon>Eukaryota</taxon>
        <taxon>Metazoa</taxon>
        <taxon>Spiralia</taxon>
        <taxon>Lophotrochozoa</taxon>
        <taxon>Platyhelminthes</taxon>
        <taxon>Trematoda</taxon>
        <taxon>Digenea</taxon>
        <taxon>Plagiorchiida</taxon>
        <taxon>Echinostomata</taxon>
        <taxon>Echinostomatoidea</taxon>
        <taxon>Fasciolidae</taxon>
        <taxon>Fasciolopsis</taxon>
    </lineage>
</organism>
<gene>
    <name evidence="3" type="ORF">FBUS_09332</name>
</gene>
<feature type="region of interest" description="Disordered" evidence="1">
    <location>
        <begin position="635"/>
        <end position="675"/>
    </location>
</feature>
<accession>A0A8E0VG60</accession>
<dbReference type="PANTHER" id="PTHR15128">
    <property type="entry name" value="TAL1 SCL INTERRUPTING LOCUS"/>
    <property type="match status" value="1"/>
</dbReference>
<feature type="region of interest" description="Disordered" evidence="1">
    <location>
        <begin position="538"/>
        <end position="572"/>
    </location>
</feature>
<sequence length="996" mass="108366">MFQSLSTALPNLELSTCFQIFGRMAVDGSKKTNCPLETKSISSKMENLDFVAIFMDCPLSLTPVPVVPLINCALSRSLETSVIYPTSSPRTRNILDPIWDARFGYISLTKDSKYALHLDTDPTVMSSTLVGIWVSGIQLIFDPRIWNLCIRFMMSELLTPEVRSIKGNSSSSAPRDSMLLLFYGISTGPPTCYDVRFSQVTQSDDSGQLFYASTPLHFRVRASTDPTIQSNGKILTLRMEEPSSLQHDSRSSLSTAVARSFPDIFLPHSRSPQSNVVADKKPKNIANFHKDEPESFQTNCIDSPPPSDFNIPEVSLLMEEGVTTSLPESNINRISTPHTSPHDQDSIPRDPPQLITVLSSRKTQASPHSCSYDPRRYQSPSVTDGHQMSVHSSSHDERSGFGASESTSSAASSPCNPSSLQALLAKLPATQLRRLEGMISALLAKDDSTASDHTRSVVSQSPQTCQIEKPCGASSVDVGVNTTTTILLASPRSVRSSHPHPSTQCGSSQSHNGNFVGFVLNGAGADLDTDYGLTSSLEMHSDGSGSNLADVSKPGATKPAVGDSPGFSYDQDVAETISPTPVHMDQSVSHGICDISPTTAENLNKLNTVSAKINEDRFTDLLTGIQTVLNRQTKVQQNETVKQETPSHFLSSENNRSSAELSEQRSKTHGKASSEKNQCLIPMRLFDPVVDQLVGQRTFVGHERVTSWLSDERQHPTGPSLRPRSTWTTGQIAANRDTGRVAGEFLPDPAILRQRCEPLSSSIGTDESLCLSTTITSTAPTQPLTDTDQSVFLAKLVEKYLGTKLPPQTNRRGVEADITHYGGLNPNNMSMATENYLRRHKMLGPTTREQRLSKTKSTIYTSTPACGPSLVSSRAFRSATKAPTLRDAENNDPSHSLQSDCAIPNVLDGLELDRSPLSDTIANHDPDIKMLLPPLAELSSLFSFTGTSSTMGHTMRSKEVDQNTSRAEQSPSELNNTDGSGLVLDIERIRSLPKLL</sequence>
<feature type="compositionally biased region" description="Polar residues" evidence="1">
    <location>
        <begin position="635"/>
        <end position="661"/>
    </location>
</feature>
<dbReference type="OrthoDB" id="76173at2759"/>
<dbReference type="GO" id="GO:0007052">
    <property type="term" value="P:mitotic spindle organization"/>
    <property type="evidence" value="ECO:0007669"/>
    <property type="project" value="TreeGrafter"/>
</dbReference>
<feature type="compositionally biased region" description="Polar residues" evidence="1">
    <location>
        <begin position="327"/>
        <end position="339"/>
    </location>
</feature>
<dbReference type="GO" id="GO:0071539">
    <property type="term" value="P:protein localization to centrosome"/>
    <property type="evidence" value="ECO:0007669"/>
    <property type="project" value="TreeGrafter"/>
</dbReference>
<dbReference type="AlphaFoldDB" id="A0A8E0VG60"/>
<feature type="compositionally biased region" description="Polar residues" evidence="1">
    <location>
        <begin position="538"/>
        <end position="549"/>
    </location>
</feature>
<feature type="region of interest" description="Disordered" evidence="1">
    <location>
        <begin position="327"/>
        <end position="417"/>
    </location>
</feature>
<dbReference type="GO" id="GO:0005815">
    <property type="term" value="C:microtubule organizing center"/>
    <property type="evidence" value="ECO:0007669"/>
    <property type="project" value="TreeGrafter"/>
</dbReference>
<evidence type="ECO:0000313" key="3">
    <source>
        <dbReference type="EMBL" id="KAA0187751.1"/>
    </source>
</evidence>
<feature type="region of interest" description="Disordered" evidence="1">
    <location>
        <begin position="881"/>
        <end position="900"/>
    </location>
</feature>
<dbReference type="PANTHER" id="PTHR15128:SF0">
    <property type="entry name" value="SCL-INTERRUPTING LOCUS PROTEIN"/>
    <property type="match status" value="1"/>
</dbReference>
<feature type="domain" description="STIL N-terminal" evidence="2">
    <location>
        <begin position="46"/>
        <end position="228"/>
    </location>
</feature>
<dbReference type="InterPro" id="IPR026123">
    <property type="entry name" value="STIL"/>
</dbReference>
<feature type="compositionally biased region" description="Low complexity" evidence="1">
    <location>
        <begin position="400"/>
        <end position="417"/>
    </location>
</feature>
<protein>
    <recommendedName>
        <fullName evidence="2">STIL N-terminal domain-containing protein</fullName>
    </recommendedName>
</protein>
<evidence type="ECO:0000256" key="1">
    <source>
        <dbReference type="SAM" id="MobiDB-lite"/>
    </source>
</evidence>
<dbReference type="GO" id="GO:0031023">
    <property type="term" value="P:microtubule organizing center organization"/>
    <property type="evidence" value="ECO:0007669"/>
    <property type="project" value="TreeGrafter"/>
</dbReference>
<feature type="region of interest" description="Disordered" evidence="1">
    <location>
        <begin position="949"/>
        <end position="979"/>
    </location>
</feature>
<reference evidence="3" key="1">
    <citation type="submission" date="2019-05" db="EMBL/GenBank/DDBJ databases">
        <title>Annotation for the trematode Fasciolopsis buski.</title>
        <authorList>
            <person name="Choi Y.-J."/>
        </authorList>
    </citation>
    <scope>NUCLEOTIDE SEQUENCE</scope>
    <source>
        <strain evidence="3">HT</strain>
        <tissue evidence="3">Whole worm</tissue>
    </source>
</reference>
<evidence type="ECO:0000259" key="2">
    <source>
        <dbReference type="Pfam" id="PF15253"/>
    </source>
</evidence>